<keyword evidence="3" id="KW-0807">Transducer</keyword>
<dbReference type="PANTHER" id="PTHR43531:SF11">
    <property type="entry name" value="METHYL-ACCEPTING CHEMOTAXIS PROTEIN 3"/>
    <property type="match status" value="1"/>
</dbReference>
<dbReference type="InterPro" id="IPR004089">
    <property type="entry name" value="MCPsignal_dom"/>
</dbReference>
<evidence type="ECO:0000256" key="3">
    <source>
        <dbReference type="PROSITE-ProRule" id="PRU00284"/>
    </source>
</evidence>
<keyword evidence="4" id="KW-0472">Membrane</keyword>
<dbReference type="eggNOG" id="COG0840">
    <property type="taxonomic scope" value="Bacteria"/>
</dbReference>
<name>E0UBR7_GLOV7</name>
<dbReference type="PANTHER" id="PTHR43531">
    <property type="entry name" value="PROTEIN ICFG"/>
    <property type="match status" value="1"/>
</dbReference>
<evidence type="ECO:0000256" key="1">
    <source>
        <dbReference type="ARBA" id="ARBA00022500"/>
    </source>
</evidence>
<evidence type="ECO:0000313" key="6">
    <source>
        <dbReference type="EMBL" id="ADN14011.1"/>
    </source>
</evidence>
<dbReference type="OrthoDB" id="567929at2"/>
<feature type="transmembrane region" description="Helical" evidence="4">
    <location>
        <begin position="199"/>
        <end position="224"/>
    </location>
</feature>
<dbReference type="SUPFAM" id="SSF58104">
    <property type="entry name" value="Methyl-accepting chemotaxis protein (MCP) signaling domain"/>
    <property type="match status" value="1"/>
</dbReference>
<dbReference type="EMBL" id="CP002198">
    <property type="protein sequence ID" value="ADN14011.1"/>
    <property type="molecule type" value="Genomic_DNA"/>
</dbReference>
<gene>
    <name evidence="6" type="ordered locus">Cyan7822_2029</name>
</gene>
<dbReference type="GO" id="GO:0005886">
    <property type="term" value="C:plasma membrane"/>
    <property type="evidence" value="ECO:0007669"/>
    <property type="project" value="TreeGrafter"/>
</dbReference>
<dbReference type="Proteomes" id="UP000008206">
    <property type="component" value="Chromosome"/>
</dbReference>
<accession>E0UBR7</accession>
<dbReference type="STRING" id="497965.Cyan7822_2029"/>
<feature type="transmembrane region" description="Helical" evidence="4">
    <location>
        <begin position="31"/>
        <end position="51"/>
    </location>
</feature>
<proteinExistence type="inferred from homology"/>
<sequence length="628" mass="67797">MGITESTAQLGVSDTLSKPPNPLKAWVDKNLVVLLGGAATVSLALFGVSAWNTRNAYQNFNSVIVKQFELQSLSDQIVHLDEVLTMSARMAASTGNSKWEKRYNDNVQPLDQAIKEVIELAPNYKADIATTDQANQKLIALESQSFDLVREQKQQQALQVLLSAEYDTNKAIYKEGIDGVVNKIQAQVKQKRLEYGQNLLLALIFTGFSGPTLLISWGAVIWAVKSYIRERDTAQKGLLQSQNALLELNQDLEEKGQLLESAEQATRQENEVLQNDIAHLLDIVSAVEQGELTVQAEVNDRLTGLVCDTFNRLIEELAKVLIQVLSTAMQVTEKASVSEQIAQQVADGAEVQSSSVSQILQLSENIQTALGASSAQVQLALDSLSTLKQVVNSGTDAISQLRQGIEVLQSGSERIIQQMKTLGEFVGLADQFVAEQSEIAQQTQVLALNASLVAARAAGQQSSTALVGVAREFEGIAEQVSQLAVSSSEGLSVLEQRTRQIHTVVSSVDAEVQNLGSLVGGFREGVQESNALFEQVEVVTEKAMGAGNAITDANHQIVVATARTVKAMENIAGLAQTTASLAQNSLVQSEVMKNLSAQMLATIQFFQLPEAPSHEDALLMADVTKEAV</sequence>
<organism evidence="6 7">
    <name type="scientific">Gloeothece verrucosa (strain PCC 7822)</name>
    <name type="common">Cyanothece sp. (strain PCC 7822)</name>
    <dbReference type="NCBI Taxonomy" id="497965"/>
    <lineage>
        <taxon>Bacteria</taxon>
        <taxon>Bacillati</taxon>
        <taxon>Cyanobacteriota</taxon>
        <taxon>Cyanophyceae</taxon>
        <taxon>Oscillatoriophycideae</taxon>
        <taxon>Chroococcales</taxon>
        <taxon>Aphanothecaceae</taxon>
        <taxon>Gloeothece</taxon>
        <taxon>Gloeothece verrucosa</taxon>
    </lineage>
</organism>
<feature type="domain" description="Methyl-accepting transducer" evidence="5">
    <location>
        <begin position="327"/>
        <end position="572"/>
    </location>
</feature>
<comment type="similarity">
    <text evidence="2">Belongs to the methyl-accepting chemotaxis (MCP) protein family.</text>
</comment>
<keyword evidence="7" id="KW-1185">Reference proteome</keyword>
<dbReference type="GO" id="GO:0006935">
    <property type="term" value="P:chemotaxis"/>
    <property type="evidence" value="ECO:0007669"/>
    <property type="project" value="UniProtKB-KW"/>
</dbReference>
<protein>
    <submittedName>
        <fullName evidence="6">Methyl-accepting chemotaxis sensory transducer</fullName>
    </submittedName>
</protein>
<reference evidence="7" key="1">
    <citation type="journal article" date="2011" name="MBio">
        <title>Novel metabolic attributes of the genus Cyanothece, comprising a group of unicellular nitrogen-fixing Cyanobacteria.</title>
        <authorList>
            <person name="Bandyopadhyay A."/>
            <person name="Elvitigala T."/>
            <person name="Welsh E."/>
            <person name="Stockel J."/>
            <person name="Liberton M."/>
            <person name="Min H."/>
            <person name="Sherman L.A."/>
            <person name="Pakrasi H.B."/>
        </authorList>
    </citation>
    <scope>NUCLEOTIDE SEQUENCE [LARGE SCALE GENOMIC DNA]</scope>
    <source>
        <strain evidence="7">PCC 7822</strain>
    </source>
</reference>
<keyword evidence="4" id="KW-1133">Transmembrane helix</keyword>
<dbReference type="KEGG" id="cyj:Cyan7822_2029"/>
<evidence type="ECO:0000256" key="2">
    <source>
        <dbReference type="ARBA" id="ARBA00029447"/>
    </source>
</evidence>
<dbReference type="AlphaFoldDB" id="E0UBR7"/>
<keyword evidence="4" id="KW-0812">Transmembrane</keyword>
<dbReference type="RefSeq" id="WP_013322117.1">
    <property type="nucleotide sequence ID" value="NC_014501.1"/>
</dbReference>
<dbReference type="GO" id="GO:0007165">
    <property type="term" value="P:signal transduction"/>
    <property type="evidence" value="ECO:0007669"/>
    <property type="project" value="UniProtKB-KW"/>
</dbReference>
<dbReference type="HOGENOM" id="CLU_436619_0_0_3"/>
<dbReference type="PROSITE" id="PS50111">
    <property type="entry name" value="CHEMOTAXIS_TRANSDUC_2"/>
    <property type="match status" value="1"/>
</dbReference>
<evidence type="ECO:0000256" key="4">
    <source>
        <dbReference type="SAM" id="Phobius"/>
    </source>
</evidence>
<keyword evidence="1" id="KW-0145">Chemotaxis</keyword>
<dbReference type="GO" id="GO:0004888">
    <property type="term" value="F:transmembrane signaling receptor activity"/>
    <property type="evidence" value="ECO:0007669"/>
    <property type="project" value="TreeGrafter"/>
</dbReference>
<evidence type="ECO:0000313" key="7">
    <source>
        <dbReference type="Proteomes" id="UP000008206"/>
    </source>
</evidence>
<dbReference type="InterPro" id="IPR051310">
    <property type="entry name" value="MCP_chemotaxis"/>
</dbReference>
<evidence type="ECO:0000259" key="5">
    <source>
        <dbReference type="PROSITE" id="PS50111"/>
    </source>
</evidence>
<dbReference type="Gene3D" id="1.10.287.950">
    <property type="entry name" value="Methyl-accepting chemotaxis protein"/>
    <property type="match status" value="1"/>
</dbReference>